<dbReference type="RefSeq" id="WP_309754170.1">
    <property type="nucleotide sequence ID" value="NZ_JAVDSY010000012.1"/>
</dbReference>
<proteinExistence type="predicted"/>
<evidence type="ECO:0000313" key="2">
    <source>
        <dbReference type="Proteomes" id="UP001268036"/>
    </source>
</evidence>
<dbReference type="AlphaFoldDB" id="A0AAJ2BKX3"/>
<gene>
    <name evidence="1" type="ORF">QE440_000130</name>
</gene>
<dbReference type="EMBL" id="JAVJAF010000001">
    <property type="protein sequence ID" value="MDR6232389.1"/>
    <property type="molecule type" value="Genomic_DNA"/>
</dbReference>
<reference evidence="1" key="1">
    <citation type="submission" date="2023-08" db="EMBL/GenBank/DDBJ databases">
        <title>Functional and genomic diversity of the sorghum phyllosphere microbiome.</title>
        <authorList>
            <person name="Shade A."/>
        </authorList>
    </citation>
    <scope>NUCLEOTIDE SEQUENCE</scope>
    <source>
        <strain evidence="1">SORGH_AS_0201</strain>
    </source>
</reference>
<evidence type="ECO:0008006" key="3">
    <source>
        <dbReference type="Google" id="ProtNLM"/>
    </source>
</evidence>
<organism evidence="1 2">
    <name type="scientific">Pseudomonas oryzihabitans</name>
    <dbReference type="NCBI Taxonomy" id="47885"/>
    <lineage>
        <taxon>Bacteria</taxon>
        <taxon>Pseudomonadati</taxon>
        <taxon>Pseudomonadota</taxon>
        <taxon>Gammaproteobacteria</taxon>
        <taxon>Pseudomonadales</taxon>
        <taxon>Pseudomonadaceae</taxon>
        <taxon>Pseudomonas</taxon>
    </lineage>
</organism>
<sequence>MAALNILICSHDHFQRSTLVSQLGHLGYYQPRLWGEASDRLEPSRAICHDLLLVDPATLPALLQRTTGTLHARTLLCVDAPDERQQALLARLLTATGAHYLGALPLTLGKATRQVVLARHLEILEALHGASAPAMDDPLDDLHCRPFYGASGSLRYLALEPLQPEAVMAAHSAARAPSTEISMATVLAATYRLAALLEQRWGARPGLLLEIPMGTLAASDFIDALLQGPPGCRSRLILSLRDLGGSPSLPEPPLLSALAETGIGLALPDYDLCCDPLLHLSQQPPRSLLLSPHFTQGLAHDPRRRVIAIQLQSLAQRCGGTLLAANVEQRSDLDFLRRELACPSHSDRLVQPFNTSQLLECWASLATLATDS</sequence>
<dbReference type="InterPro" id="IPR035919">
    <property type="entry name" value="EAL_sf"/>
</dbReference>
<dbReference type="Proteomes" id="UP001268036">
    <property type="component" value="Unassembled WGS sequence"/>
</dbReference>
<protein>
    <recommendedName>
        <fullName evidence="3">EAL domain-containing protein</fullName>
    </recommendedName>
</protein>
<dbReference type="SUPFAM" id="SSF141868">
    <property type="entry name" value="EAL domain-like"/>
    <property type="match status" value="1"/>
</dbReference>
<accession>A0AAJ2BKX3</accession>
<evidence type="ECO:0000313" key="1">
    <source>
        <dbReference type="EMBL" id="MDR6232389.1"/>
    </source>
</evidence>
<dbReference type="Gene3D" id="3.20.20.450">
    <property type="entry name" value="EAL domain"/>
    <property type="match status" value="1"/>
</dbReference>
<name>A0AAJ2BKX3_9PSED</name>
<comment type="caution">
    <text evidence="1">The sequence shown here is derived from an EMBL/GenBank/DDBJ whole genome shotgun (WGS) entry which is preliminary data.</text>
</comment>